<dbReference type="AlphaFoldDB" id="A0A9Q0IYP6"/>
<gene>
    <name evidence="1" type="ORF">Tsubulata_001509</name>
</gene>
<dbReference type="Proteomes" id="UP001141552">
    <property type="component" value="Unassembled WGS sequence"/>
</dbReference>
<evidence type="ECO:0000313" key="1">
    <source>
        <dbReference type="EMBL" id="KAJ4823336.1"/>
    </source>
</evidence>
<evidence type="ECO:0000313" key="2">
    <source>
        <dbReference type="Proteomes" id="UP001141552"/>
    </source>
</evidence>
<organism evidence="1 2">
    <name type="scientific">Turnera subulata</name>
    <dbReference type="NCBI Taxonomy" id="218843"/>
    <lineage>
        <taxon>Eukaryota</taxon>
        <taxon>Viridiplantae</taxon>
        <taxon>Streptophyta</taxon>
        <taxon>Embryophyta</taxon>
        <taxon>Tracheophyta</taxon>
        <taxon>Spermatophyta</taxon>
        <taxon>Magnoliopsida</taxon>
        <taxon>eudicotyledons</taxon>
        <taxon>Gunneridae</taxon>
        <taxon>Pentapetalae</taxon>
        <taxon>rosids</taxon>
        <taxon>fabids</taxon>
        <taxon>Malpighiales</taxon>
        <taxon>Passifloraceae</taxon>
        <taxon>Turnera</taxon>
    </lineage>
</organism>
<keyword evidence="2" id="KW-1185">Reference proteome</keyword>
<comment type="caution">
    <text evidence="1">The sequence shown here is derived from an EMBL/GenBank/DDBJ whole genome shotgun (WGS) entry which is preliminary data.</text>
</comment>
<name>A0A9Q0IYP6_9ROSI</name>
<proteinExistence type="predicted"/>
<feature type="non-terminal residue" evidence="1">
    <location>
        <position position="1"/>
    </location>
</feature>
<protein>
    <submittedName>
        <fullName evidence="1">Uncharacterized protein</fullName>
    </submittedName>
</protein>
<reference evidence="1" key="2">
    <citation type="journal article" date="2023" name="Plants (Basel)">
        <title>Annotation of the Turnera subulata (Passifloraceae) Draft Genome Reveals the S-Locus Evolved after the Divergence of Turneroideae from Passifloroideae in a Stepwise Manner.</title>
        <authorList>
            <person name="Henning P.M."/>
            <person name="Roalson E.H."/>
            <person name="Mir W."/>
            <person name="McCubbin A.G."/>
            <person name="Shore J.S."/>
        </authorList>
    </citation>
    <scope>NUCLEOTIDE SEQUENCE</scope>
    <source>
        <strain evidence="1">F60SS</strain>
    </source>
</reference>
<accession>A0A9Q0IYP6</accession>
<sequence>NSTNSVVHSSKQVLCAICQKLSILTTNINKYHKDINNNNHKMQWNLCSSKTNHPGYHRWNDVYATSPDTPPKLVSC</sequence>
<reference evidence="1" key="1">
    <citation type="submission" date="2022-02" db="EMBL/GenBank/DDBJ databases">
        <authorList>
            <person name="Henning P.M."/>
            <person name="McCubbin A.G."/>
            <person name="Shore J.S."/>
        </authorList>
    </citation>
    <scope>NUCLEOTIDE SEQUENCE</scope>
    <source>
        <strain evidence="1">F60SS</strain>
        <tissue evidence="1">Leaves</tissue>
    </source>
</reference>
<dbReference type="EMBL" id="JAKUCV010007482">
    <property type="protein sequence ID" value="KAJ4823336.1"/>
    <property type="molecule type" value="Genomic_DNA"/>
</dbReference>